<evidence type="ECO:0000313" key="5">
    <source>
        <dbReference type="Proteomes" id="UP000619376"/>
    </source>
</evidence>
<proteinExistence type="predicted"/>
<dbReference type="Pfam" id="PF01909">
    <property type="entry name" value="NTP_transf_2"/>
    <property type="match status" value="1"/>
</dbReference>
<dbReference type="Proteomes" id="UP000539473">
    <property type="component" value="Unassembled WGS sequence"/>
</dbReference>
<gene>
    <name evidence="2" type="ORF">GCM10017781_20180</name>
    <name evidence="3" type="ORF">HNQ07_001947</name>
</gene>
<sequence>MPFPELASSVAQRLLGVPGVQGVVLGGSHATGTATAMSDLDLGLYYDHASPLDIPALTALCRDLDDSGEATASDLGGWGPWVDGGAWLTIQGQRVDFIYRDLGRVGHSVQDACAGRVTLHVQPGHPHGIHGHHYAGELASCVILDDLTGGLRALQAQIGTYPPALGRALEEAYAWSPTFWLGGAEKGIGRGDLAYVQGCVFQAVMALVQVICARARVWVLNEKGAVQRAATCAGAPDDFARRVNAAVAEPDLPALHQLAAEVARAGVGRQ</sequence>
<evidence type="ECO:0000313" key="2">
    <source>
        <dbReference type="EMBL" id="GHF43701.1"/>
    </source>
</evidence>
<dbReference type="SUPFAM" id="SSF81301">
    <property type="entry name" value="Nucleotidyltransferase"/>
    <property type="match status" value="1"/>
</dbReference>
<reference evidence="3 4" key="3">
    <citation type="submission" date="2020-08" db="EMBL/GenBank/DDBJ databases">
        <title>Genomic Encyclopedia of Type Strains, Phase IV (KMG-IV): sequencing the most valuable type-strain genomes for metagenomic binning, comparative biology and taxonomic classification.</title>
        <authorList>
            <person name="Goeker M."/>
        </authorList>
    </citation>
    <scope>NUCLEOTIDE SEQUENCE [LARGE SCALE GENOMIC DNA]</scope>
    <source>
        <strain evidence="3 4">DSM 27521</strain>
    </source>
</reference>
<protein>
    <recommendedName>
        <fullName evidence="1">Polymerase nucleotidyl transferase domain-containing protein</fullName>
    </recommendedName>
</protein>
<dbReference type="Proteomes" id="UP000619376">
    <property type="component" value="Unassembled WGS sequence"/>
</dbReference>
<dbReference type="EMBL" id="BNAJ01000004">
    <property type="protein sequence ID" value="GHF43701.1"/>
    <property type="molecule type" value="Genomic_DNA"/>
</dbReference>
<evidence type="ECO:0000313" key="4">
    <source>
        <dbReference type="Proteomes" id="UP000539473"/>
    </source>
</evidence>
<name>A0A7W8KEV6_9DEIO</name>
<dbReference type="EMBL" id="JACHFK010000004">
    <property type="protein sequence ID" value="MBB5376483.1"/>
    <property type="molecule type" value="Genomic_DNA"/>
</dbReference>
<dbReference type="RefSeq" id="WP_184111134.1">
    <property type="nucleotide sequence ID" value="NZ_BNAJ01000004.1"/>
</dbReference>
<dbReference type="CDD" id="cd05403">
    <property type="entry name" value="NT_KNTase_like"/>
    <property type="match status" value="1"/>
</dbReference>
<accession>A0A7W8KEV6</accession>
<comment type="caution">
    <text evidence="3">The sequence shown here is derived from an EMBL/GenBank/DDBJ whole genome shotgun (WGS) entry which is preliminary data.</text>
</comment>
<dbReference type="AlphaFoldDB" id="A0A7W8KEV6"/>
<feature type="domain" description="Polymerase nucleotidyl transferase" evidence="1">
    <location>
        <begin position="15"/>
        <end position="51"/>
    </location>
</feature>
<reference evidence="5" key="2">
    <citation type="journal article" date="2019" name="Int. J. Syst. Evol. Microbiol.">
        <title>The Global Catalogue of Microorganisms (GCM) 10K type strain sequencing project: providing services to taxonomists for standard genome sequencing and annotation.</title>
        <authorList>
            <consortium name="The Broad Institute Genomics Platform"/>
            <consortium name="The Broad Institute Genome Sequencing Center for Infectious Disease"/>
            <person name="Wu L."/>
            <person name="Ma J."/>
        </authorList>
    </citation>
    <scope>NUCLEOTIDE SEQUENCE [LARGE SCALE GENOMIC DNA]</scope>
    <source>
        <strain evidence="5">CGMCC 1.18437</strain>
    </source>
</reference>
<dbReference type="InterPro" id="IPR043519">
    <property type="entry name" value="NT_sf"/>
</dbReference>
<reference evidence="2" key="4">
    <citation type="submission" date="2024-05" db="EMBL/GenBank/DDBJ databases">
        <authorList>
            <person name="Sun Q."/>
            <person name="Zhou Y."/>
        </authorList>
    </citation>
    <scope>NUCLEOTIDE SEQUENCE</scope>
    <source>
        <strain evidence="2">CGMCC 1.18437</strain>
    </source>
</reference>
<evidence type="ECO:0000259" key="1">
    <source>
        <dbReference type="Pfam" id="PF01909"/>
    </source>
</evidence>
<reference evidence="2" key="1">
    <citation type="journal article" date="2014" name="Int. J. Syst. Evol. Microbiol.">
        <title>Complete genome of a new Firmicutes species belonging to the dominant human colonic microbiota ('Ruminococcus bicirculans') reveals two chromosomes and a selective capacity to utilize plant glucans.</title>
        <authorList>
            <consortium name="NISC Comparative Sequencing Program"/>
            <person name="Wegmann U."/>
            <person name="Louis P."/>
            <person name="Goesmann A."/>
            <person name="Henrissat B."/>
            <person name="Duncan S.H."/>
            <person name="Flint H.J."/>
        </authorList>
    </citation>
    <scope>NUCLEOTIDE SEQUENCE</scope>
    <source>
        <strain evidence="2">CGMCC 1.18437</strain>
    </source>
</reference>
<evidence type="ECO:0000313" key="3">
    <source>
        <dbReference type="EMBL" id="MBB5376483.1"/>
    </source>
</evidence>
<dbReference type="GO" id="GO:0016779">
    <property type="term" value="F:nucleotidyltransferase activity"/>
    <property type="evidence" value="ECO:0007669"/>
    <property type="project" value="InterPro"/>
</dbReference>
<dbReference type="InterPro" id="IPR002934">
    <property type="entry name" value="Polymerase_NTP_transf_dom"/>
</dbReference>
<organism evidence="3 4">
    <name type="scientific">Deinococcus metalli</name>
    <dbReference type="NCBI Taxonomy" id="1141878"/>
    <lineage>
        <taxon>Bacteria</taxon>
        <taxon>Thermotogati</taxon>
        <taxon>Deinococcota</taxon>
        <taxon>Deinococci</taxon>
        <taxon>Deinococcales</taxon>
        <taxon>Deinococcaceae</taxon>
        <taxon>Deinococcus</taxon>
    </lineage>
</organism>
<keyword evidence="5" id="KW-1185">Reference proteome</keyword>